<keyword evidence="1" id="KW-1133">Transmembrane helix</keyword>
<gene>
    <name evidence="4" type="ORF">PUV54_04935</name>
</gene>
<feature type="transmembrane region" description="Helical" evidence="1">
    <location>
        <begin position="623"/>
        <end position="643"/>
    </location>
</feature>
<dbReference type="KEGG" id="hfl:PUV54_04935"/>
<evidence type="ECO:0000256" key="2">
    <source>
        <dbReference type="SAM" id="SignalP"/>
    </source>
</evidence>
<feature type="signal peptide" evidence="2">
    <location>
        <begin position="1"/>
        <end position="21"/>
    </location>
</feature>
<feature type="transmembrane region" description="Helical" evidence="1">
    <location>
        <begin position="549"/>
        <end position="570"/>
    </location>
</feature>
<evidence type="ECO:0000313" key="5">
    <source>
        <dbReference type="Proteomes" id="UP001214043"/>
    </source>
</evidence>
<feature type="transmembrane region" description="Helical" evidence="1">
    <location>
        <begin position="590"/>
        <end position="611"/>
    </location>
</feature>
<dbReference type="SUPFAM" id="SSF56601">
    <property type="entry name" value="beta-lactamase/transpeptidase-like"/>
    <property type="match status" value="1"/>
</dbReference>
<evidence type="ECO:0000256" key="1">
    <source>
        <dbReference type="SAM" id="Phobius"/>
    </source>
</evidence>
<keyword evidence="4" id="KW-0378">Hydrolase</keyword>
<dbReference type="EMBL" id="CP118166">
    <property type="protein sequence ID" value="WDI32538.1"/>
    <property type="molecule type" value="Genomic_DNA"/>
</dbReference>
<dbReference type="RefSeq" id="WP_274494465.1">
    <property type="nucleotide sequence ID" value="NZ_CP118166.1"/>
</dbReference>
<dbReference type="Proteomes" id="UP001214043">
    <property type="component" value="Chromosome"/>
</dbReference>
<dbReference type="InterPro" id="IPR012338">
    <property type="entry name" value="Beta-lactam/transpept-like"/>
</dbReference>
<proteinExistence type="predicted"/>
<dbReference type="Pfam" id="PF00144">
    <property type="entry name" value="Beta-lactamase"/>
    <property type="match status" value="1"/>
</dbReference>
<feature type="chain" id="PRO_5042036609" evidence="2">
    <location>
        <begin position="22"/>
        <end position="648"/>
    </location>
</feature>
<name>A0AAE9ZGH2_9PROT</name>
<feature type="domain" description="Beta-lactamase-related" evidence="3">
    <location>
        <begin position="54"/>
        <end position="376"/>
    </location>
</feature>
<dbReference type="GO" id="GO:0016787">
    <property type="term" value="F:hydrolase activity"/>
    <property type="evidence" value="ECO:0007669"/>
    <property type="project" value="UniProtKB-KW"/>
</dbReference>
<evidence type="ECO:0000259" key="3">
    <source>
        <dbReference type="Pfam" id="PF00144"/>
    </source>
</evidence>
<dbReference type="PANTHER" id="PTHR46825">
    <property type="entry name" value="D-ALANYL-D-ALANINE-CARBOXYPEPTIDASE/ENDOPEPTIDASE AMPH"/>
    <property type="match status" value="1"/>
</dbReference>
<protein>
    <submittedName>
        <fullName evidence="4">Serine hydrolase</fullName>
    </submittedName>
</protein>
<dbReference type="InterPro" id="IPR001466">
    <property type="entry name" value="Beta-lactam-related"/>
</dbReference>
<accession>A0AAE9ZGH2</accession>
<evidence type="ECO:0000313" key="4">
    <source>
        <dbReference type="EMBL" id="WDI32538.1"/>
    </source>
</evidence>
<feature type="transmembrane region" description="Helical" evidence="1">
    <location>
        <begin position="508"/>
        <end position="528"/>
    </location>
</feature>
<keyword evidence="5" id="KW-1185">Reference proteome</keyword>
<keyword evidence="1" id="KW-0812">Transmembrane</keyword>
<dbReference type="PANTHER" id="PTHR46825:SF9">
    <property type="entry name" value="BETA-LACTAMASE-RELATED DOMAIN-CONTAINING PROTEIN"/>
    <property type="match status" value="1"/>
</dbReference>
<dbReference type="InterPro" id="IPR050491">
    <property type="entry name" value="AmpC-like"/>
</dbReference>
<dbReference type="Gene3D" id="3.40.710.10">
    <property type="entry name" value="DD-peptidase/beta-lactamase superfamily"/>
    <property type="match status" value="1"/>
</dbReference>
<reference evidence="4" key="1">
    <citation type="submission" date="2023-02" db="EMBL/GenBank/DDBJ databases">
        <title>Genome sequence of Hyphococcus flavus.</title>
        <authorList>
            <person name="Rong J.-C."/>
            <person name="Zhao Q."/>
            <person name="Yi M."/>
            <person name="Wu J.-Y."/>
        </authorList>
    </citation>
    <scope>NUCLEOTIDE SEQUENCE</scope>
    <source>
        <strain evidence="4">MCCC 1K03223</strain>
    </source>
</reference>
<dbReference type="AlphaFoldDB" id="A0AAE9ZGH2"/>
<keyword evidence="1" id="KW-0472">Membrane</keyword>
<keyword evidence="2" id="KW-0732">Signal</keyword>
<sequence length="648" mass="69538">MRSVSIVCAVLAALFSSIAGAQEPPDPAPTTPVDTVSLPAFEPTREEAVLEGYVDGVVRAHMRAHGTPGVAVSVVMDGRLVFAKGYGAADAALQRPVTGDGTLFRIGSVSKTFIWTSVMLLRDRGLLDLDTDVNEYLEGVQIPDAFGGPITMNHLMAHRAGFEDTFSVFTYRDDSNETLAEALNDTMPKRVYPAGARTSYSNWGSALAAKIVEDVSGVSFEDFLMKEILMPIEMANTTLKGPSTIQANLKSNLAEGVKFSGGAYAADEYMQIGPFAPAGAMASTAEDMAQWMLLHLGGGATGNTRLLSPQSHELMWSRAFSDREAGSDLAHGFMTGFHRGVETFSHGGATSTFYTNMVLVPDLSLGLFISQNATTDRTLVSDLPALVMDHLLAETSIAESPALNDVESPGEYTGQYFANRRSFTQFEKLFSASDLVTVAPGQNNDLIITRNGNAYSYKSVPEASGTFENLRGERVVFGRDQSGKVSHISDASGVHSFDRPGIFNNSSVFNFALGAAFLFSVTTMLGAWRRQGRPSCHKAVGVWLNRADIIIAMCVFIFAGLGVATAATLVTASASALLEYPPVTIVALRVFGLILFVMALGLLISAPLAWTRSGWSAWRKAHHTIFALSMVVLAIMLVAWRVIFSATA</sequence>
<organism evidence="4 5">
    <name type="scientific">Hyphococcus flavus</name>
    <dbReference type="NCBI Taxonomy" id="1866326"/>
    <lineage>
        <taxon>Bacteria</taxon>
        <taxon>Pseudomonadati</taxon>
        <taxon>Pseudomonadota</taxon>
        <taxon>Alphaproteobacteria</taxon>
        <taxon>Parvularculales</taxon>
        <taxon>Parvularculaceae</taxon>
        <taxon>Hyphococcus</taxon>
    </lineage>
</organism>